<reference evidence="2 3" key="1">
    <citation type="journal article" date="2016" name="Nat. Commun.">
        <title>Thousands of microbial genomes shed light on interconnected biogeochemical processes in an aquifer system.</title>
        <authorList>
            <person name="Anantharaman K."/>
            <person name="Brown C.T."/>
            <person name="Hug L.A."/>
            <person name="Sharon I."/>
            <person name="Castelle C.J."/>
            <person name="Probst A.J."/>
            <person name="Thomas B.C."/>
            <person name="Singh A."/>
            <person name="Wilkins M.J."/>
            <person name="Karaoz U."/>
            <person name="Brodie E.L."/>
            <person name="Williams K.H."/>
            <person name="Hubbard S.S."/>
            <person name="Banfield J.F."/>
        </authorList>
    </citation>
    <scope>NUCLEOTIDE SEQUENCE [LARGE SCALE GENOMIC DNA]</scope>
</reference>
<dbReference type="STRING" id="1798468.A2110_03030"/>
<evidence type="ECO:0000313" key="2">
    <source>
        <dbReference type="EMBL" id="OGG37532.1"/>
    </source>
</evidence>
<sequence length="349" mass="40030">MKPFKDIIVVGPQHPDTLPKSVLETLRDMGHNASAVDERELLGTSFRRGIEGRGRISFFTKLKKAGVEALTKNSPEFERRVYDRLASLIESKNPDLVITHSAWIPPEAIARLKRNTHAKIVLWFPDHPGNIGRQYLFASPYDALFFKDAFLVDRARSLNLNAHYLPEACMPKWHKRVELTEKEKETYGCDVTTAGNMYYYRAKVFEPLIDSYNVKIWGPDIPAWLNSSVRRAHQGKSVTELTKSKAFNAAKIVLNTFQGEVSGVNQRFFEIAGCGGFQLCEYRDAVSDFFEIGKEIAVFHDLKELTEKIDYYLAHPEERQKIADAAYARAHREHTFEQRLKKMMEIISD</sequence>
<gene>
    <name evidence="2" type="ORF">A2110_03030</name>
</gene>
<dbReference type="AlphaFoldDB" id="A0A1F6BL96"/>
<proteinExistence type="predicted"/>
<dbReference type="InterPro" id="IPR055259">
    <property type="entry name" value="YkvP/CgeB_Glyco_trans-like"/>
</dbReference>
<dbReference type="SUPFAM" id="SSF53756">
    <property type="entry name" value="UDP-Glycosyltransferase/glycogen phosphorylase"/>
    <property type="match status" value="1"/>
</dbReference>
<dbReference type="Gene3D" id="3.40.50.2000">
    <property type="entry name" value="Glycogen Phosphorylase B"/>
    <property type="match status" value="1"/>
</dbReference>
<feature type="domain" description="Spore protein YkvP/CgeB glycosyl transferase-like" evidence="1">
    <location>
        <begin position="203"/>
        <end position="344"/>
    </location>
</feature>
<dbReference type="EMBL" id="MFKH01000010">
    <property type="protein sequence ID" value="OGG37532.1"/>
    <property type="molecule type" value="Genomic_DNA"/>
</dbReference>
<dbReference type="Pfam" id="PF13524">
    <property type="entry name" value="Glyco_trans_1_2"/>
    <property type="match status" value="1"/>
</dbReference>
<evidence type="ECO:0000259" key="1">
    <source>
        <dbReference type="Pfam" id="PF13524"/>
    </source>
</evidence>
<evidence type="ECO:0000313" key="3">
    <source>
        <dbReference type="Proteomes" id="UP000176273"/>
    </source>
</evidence>
<dbReference type="Proteomes" id="UP000176273">
    <property type="component" value="Unassembled WGS sequence"/>
</dbReference>
<accession>A0A1F6BL96</accession>
<name>A0A1F6BL96_9BACT</name>
<protein>
    <recommendedName>
        <fullName evidence="1">Spore protein YkvP/CgeB glycosyl transferase-like domain-containing protein</fullName>
    </recommendedName>
</protein>
<comment type="caution">
    <text evidence="2">The sequence shown here is derived from an EMBL/GenBank/DDBJ whole genome shotgun (WGS) entry which is preliminary data.</text>
</comment>
<organism evidence="2 3">
    <name type="scientific">Candidatus Jorgensenbacteria bacterium GWA1_54_12</name>
    <dbReference type="NCBI Taxonomy" id="1798468"/>
    <lineage>
        <taxon>Bacteria</taxon>
        <taxon>Candidatus Joergenseniibacteriota</taxon>
    </lineage>
</organism>